<evidence type="ECO:0000313" key="9">
    <source>
        <dbReference type="Proteomes" id="UP000275078"/>
    </source>
</evidence>
<keyword evidence="2 4" id="KW-0697">Rotamase</keyword>
<dbReference type="SMART" id="SM00456">
    <property type="entry name" value="WW"/>
    <property type="match status" value="1"/>
</dbReference>
<dbReference type="Gene3D" id="3.10.50.40">
    <property type="match status" value="1"/>
</dbReference>
<dbReference type="SUPFAM" id="SSF54534">
    <property type="entry name" value="FKBP-like"/>
    <property type="match status" value="1"/>
</dbReference>
<dbReference type="PROSITE" id="PS50198">
    <property type="entry name" value="PPIC_PPIASE_2"/>
    <property type="match status" value="1"/>
</dbReference>
<dbReference type="Pfam" id="PF00639">
    <property type="entry name" value="Rotamase"/>
    <property type="match status" value="1"/>
</dbReference>
<dbReference type="EMBL" id="ML119705">
    <property type="protein sequence ID" value="RPA78921.1"/>
    <property type="molecule type" value="Genomic_DNA"/>
</dbReference>
<dbReference type="GO" id="GO:0003755">
    <property type="term" value="F:peptidyl-prolyl cis-trans isomerase activity"/>
    <property type="evidence" value="ECO:0007669"/>
    <property type="project" value="UniProtKB-UniRule"/>
</dbReference>
<dbReference type="Gene3D" id="2.20.70.10">
    <property type="match status" value="1"/>
</dbReference>
<dbReference type="InterPro" id="IPR000297">
    <property type="entry name" value="PPIase_PpiC"/>
</dbReference>
<dbReference type="InterPro" id="IPR046357">
    <property type="entry name" value="PPIase_dom_sf"/>
</dbReference>
<dbReference type="Proteomes" id="UP000275078">
    <property type="component" value="Unassembled WGS sequence"/>
</dbReference>
<dbReference type="OrthoDB" id="2530521at2759"/>
<comment type="catalytic activity">
    <reaction evidence="1 5">
        <text>[protein]-peptidylproline (omega=180) = [protein]-peptidylproline (omega=0)</text>
        <dbReference type="Rhea" id="RHEA:16237"/>
        <dbReference type="Rhea" id="RHEA-COMP:10747"/>
        <dbReference type="Rhea" id="RHEA-COMP:10748"/>
        <dbReference type="ChEBI" id="CHEBI:83833"/>
        <dbReference type="ChEBI" id="CHEBI:83834"/>
        <dbReference type="EC" id="5.2.1.8"/>
    </reaction>
</comment>
<evidence type="ECO:0000256" key="1">
    <source>
        <dbReference type="ARBA" id="ARBA00000971"/>
    </source>
</evidence>
<evidence type="ECO:0000256" key="3">
    <source>
        <dbReference type="ARBA" id="ARBA00023235"/>
    </source>
</evidence>
<protein>
    <recommendedName>
        <fullName evidence="5">Peptidyl-prolyl cis-trans isomerase</fullName>
        <ecNumber evidence="5">5.2.1.8</ecNumber>
    </recommendedName>
</protein>
<evidence type="ECO:0000256" key="4">
    <source>
        <dbReference type="PROSITE-ProRule" id="PRU00278"/>
    </source>
</evidence>
<dbReference type="GO" id="GO:0005829">
    <property type="term" value="C:cytosol"/>
    <property type="evidence" value="ECO:0007669"/>
    <property type="project" value="TreeGrafter"/>
</dbReference>
<dbReference type="InterPro" id="IPR036020">
    <property type="entry name" value="WW_dom_sf"/>
</dbReference>
<dbReference type="GO" id="GO:0060261">
    <property type="term" value="P:positive regulation of transcription initiation by RNA polymerase II"/>
    <property type="evidence" value="ECO:0007669"/>
    <property type="project" value="UniProtKB-ARBA"/>
</dbReference>
<dbReference type="PANTHER" id="PTHR10657:SF4">
    <property type="entry name" value="PEPTIDYL-PROLYL CIS-TRANS ISOMERASE-RELATED"/>
    <property type="match status" value="1"/>
</dbReference>
<organism evidence="8 9">
    <name type="scientific">Ascobolus immersus RN42</name>
    <dbReference type="NCBI Taxonomy" id="1160509"/>
    <lineage>
        <taxon>Eukaryota</taxon>
        <taxon>Fungi</taxon>
        <taxon>Dikarya</taxon>
        <taxon>Ascomycota</taxon>
        <taxon>Pezizomycotina</taxon>
        <taxon>Pezizomycetes</taxon>
        <taxon>Pezizales</taxon>
        <taxon>Ascobolaceae</taxon>
        <taxon>Ascobolus</taxon>
    </lineage>
</organism>
<dbReference type="PROSITE" id="PS50020">
    <property type="entry name" value="WW_DOMAIN_2"/>
    <property type="match status" value="1"/>
</dbReference>
<name>A0A3N4I420_ASCIM</name>
<proteinExistence type="predicted"/>
<keyword evidence="3 4" id="KW-0413">Isomerase</keyword>
<evidence type="ECO:0000256" key="2">
    <source>
        <dbReference type="ARBA" id="ARBA00023110"/>
    </source>
</evidence>
<dbReference type="Pfam" id="PF00397">
    <property type="entry name" value="WW"/>
    <property type="match status" value="1"/>
</dbReference>
<accession>A0A3N4I420</accession>
<feature type="domain" description="PpiC" evidence="7">
    <location>
        <begin position="66"/>
        <end position="177"/>
    </location>
</feature>
<gene>
    <name evidence="8" type="ORF">BJ508DRAFT_241070</name>
</gene>
<evidence type="ECO:0000259" key="7">
    <source>
        <dbReference type="PROSITE" id="PS50198"/>
    </source>
</evidence>
<evidence type="ECO:0000313" key="8">
    <source>
        <dbReference type="EMBL" id="RPA78921.1"/>
    </source>
</evidence>
<dbReference type="EC" id="5.2.1.8" evidence="5"/>
<sequence>MSQAQTGLPAPWTVRYSKSKNLPYYYNPTTNASQWEPPAEANPDLLSTYMQKHFSSPQPVEPNPGHDKIRCAHLLVKHRESRRPSSWKENDIKRSKEEARQMIEEFESVIRSGQVELGELASKESDCSSARKKGDLGFFGRGEMQKEFEDAAFALEVGEMSGPVETASGVHLIVRLE</sequence>
<dbReference type="FunFam" id="3.10.50.40:FF:000026">
    <property type="entry name" value="Peptidyl-prolyl cis-trans isomerase"/>
    <property type="match status" value="1"/>
</dbReference>
<reference evidence="8 9" key="1">
    <citation type="journal article" date="2018" name="Nat. Ecol. Evol.">
        <title>Pezizomycetes genomes reveal the molecular basis of ectomycorrhizal truffle lifestyle.</title>
        <authorList>
            <person name="Murat C."/>
            <person name="Payen T."/>
            <person name="Noel B."/>
            <person name="Kuo A."/>
            <person name="Morin E."/>
            <person name="Chen J."/>
            <person name="Kohler A."/>
            <person name="Krizsan K."/>
            <person name="Balestrini R."/>
            <person name="Da Silva C."/>
            <person name="Montanini B."/>
            <person name="Hainaut M."/>
            <person name="Levati E."/>
            <person name="Barry K.W."/>
            <person name="Belfiori B."/>
            <person name="Cichocki N."/>
            <person name="Clum A."/>
            <person name="Dockter R.B."/>
            <person name="Fauchery L."/>
            <person name="Guy J."/>
            <person name="Iotti M."/>
            <person name="Le Tacon F."/>
            <person name="Lindquist E.A."/>
            <person name="Lipzen A."/>
            <person name="Malagnac F."/>
            <person name="Mello A."/>
            <person name="Molinier V."/>
            <person name="Miyauchi S."/>
            <person name="Poulain J."/>
            <person name="Riccioni C."/>
            <person name="Rubini A."/>
            <person name="Sitrit Y."/>
            <person name="Splivallo R."/>
            <person name="Traeger S."/>
            <person name="Wang M."/>
            <person name="Zifcakova L."/>
            <person name="Wipf D."/>
            <person name="Zambonelli A."/>
            <person name="Paolocci F."/>
            <person name="Nowrousian M."/>
            <person name="Ottonello S."/>
            <person name="Baldrian P."/>
            <person name="Spatafora J.W."/>
            <person name="Henrissat B."/>
            <person name="Nagy L.G."/>
            <person name="Aury J.M."/>
            <person name="Wincker P."/>
            <person name="Grigoriev I.V."/>
            <person name="Bonfante P."/>
            <person name="Martin F.M."/>
        </authorList>
    </citation>
    <scope>NUCLEOTIDE SEQUENCE [LARGE SCALE GENOMIC DNA]</scope>
    <source>
        <strain evidence="8 9">RN42</strain>
    </source>
</reference>
<dbReference type="AlphaFoldDB" id="A0A3N4I420"/>
<dbReference type="SUPFAM" id="SSF51045">
    <property type="entry name" value="WW domain"/>
    <property type="match status" value="1"/>
</dbReference>
<feature type="domain" description="WW" evidence="6">
    <location>
        <begin position="6"/>
        <end position="40"/>
    </location>
</feature>
<dbReference type="PROSITE" id="PS01159">
    <property type="entry name" value="WW_DOMAIN_1"/>
    <property type="match status" value="1"/>
</dbReference>
<dbReference type="InterPro" id="IPR051370">
    <property type="entry name" value="PPIase_Pin1"/>
</dbReference>
<dbReference type="CDD" id="cd00201">
    <property type="entry name" value="WW"/>
    <property type="match status" value="1"/>
</dbReference>
<dbReference type="InterPro" id="IPR001202">
    <property type="entry name" value="WW_dom"/>
</dbReference>
<dbReference type="GO" id="GO:0005634">
    <property type="term" value="C:nucleus"/>
    <property type="evidence" value="ECO:0007669"/>
    <property type="project" value="TreeGrafter"/>
</dbReference>
<evidence type="ECO:0000256" key="5">
    <source>
        <dbReference type="RuleBase" id="RU363014"/>
    </source>
</evidence>
<dbReference type="PANTHER" id="PTHR10657">
    <property type="entry name" value="PEPTIDYL-PROLYL CIS-TRANS ISOMERASE"/>
    <property type="match status" value="1"/>
</dbReference>
<evidence type="ECO:0000259" key="6">
    <source>
        <dbReference type="PROSITE" id="PS50020"/>
    </source>
</evidence>
<keyword evidence="9" id="KW-1185">Reference proteome</keyword>
<dbReference type="STRING" id="1160509.A0A3N4I420"/>